<sequence>MKKLTLLLLMAASTAMGQKTVDKVRQTQWVDSVYNTLSLEQRIGQLFMVAAYSNKNEAHTQSLEKLVTEQHIGGLIFFQGGPVRQANMTNRLQSMSTLPMLIGIDGEWGLSMRLDSTYKFPYNMTLGAVQNMDLIEELGVAMAKQAKRLGLQFNFGPVLDININPQNPIIGVRSYGETREIVTDRAIAFTKGYQSQNVFATGKHFPGHGDTSTDSHHKLPVINHDKGRLNKVELWPYKKMFDNDLSSVMVAHLNIPAYEPDSNVPSSLSYNIVTKLLREEMGFEGLIFTDALNMKGASNYLKPGEVDLAAFNAGNDLLLFSEDVPTALTKIKEAYSKGEITEQRLAYSVKKILEYKFKSNMTKFEPIDTTTLVADLNGAEYDDLNQKLYNEAITVVKNDDKLIPFKHLEKQRIGYVKLGDDDGSTFLEMLKNYADVRKVDPTDLDEISKFSTIVIGYHKVDNPWRNHNFSNEEKQQIAAIAKKTNTVLVSFAKPYALSGLPTFNGIKTVVIGYQNNAFAHKAAAQVVFGAIGSKGKLPVSINSQYEVETGIKTKPIQRLGFSSPANEGMDPAVLAKIDSIALRAIERELTPGMQILVARHGNVVYQKSFGYHTYDKTTAVKDTDLYDLASLTKILGSLPILIKMYDQHKVTMESKLGNMVPAFKGTDKANITFRDLLTHQSGLPAWIPFYKRTLDENKKPDVSLYSYFYTPDYPTQVSENLFIKKGYTNEILKQIAESPLAKKKDYKYSDLGFISLKEFIESKYNSPLDKVIQDEFFLKMGITHLTYLPLQKFDIESIPPTEVDNYYRYTTVQGYVHDMGAAMQGGVAGHAGLFGSALDVAKVMQMYLNEGEYGGERFFSKSTFDTFNDCVYCEAGSRRGIGFDKPQPAGKPGPTCGCVSMTSFGHTGFTGTMAWADPEKDLVYIFLANRTYPDATTNRLSKENVRENIQTVIYESIVK</sequence>
<dbReference type="InterPro" id="IPR012338">
    <property type="entry name" value="Beta-lactam/transpept-like"/>
</dbReference>
<dbReference type="InterPro" id="IPR001466">
    <property type="entry name" value="Beta-lactam-related"/>
</dbReference>
<dbReference type="InterPro" id="IPR017853">
    <property type="entry name" value="GH"/>
</dbReference>
<dbReference type="GO" id="GO:0009254">
    <property type="term" value="P:peptidoglycan turnover"/>
    <property type="evidence" value="ECO:0007669"/>
    <property type="project" value="TreeGrafter"/>
</dbReference>
<dbReference type="InterPro" id="IPR036962">
    <property type="entry name" value="Glyco_hydro_3_N_sf"/>
</dbReference>
<accession>A0A1G8CGF8</accession>
<evidence type="ECO:0000256" key="3">
    <source>
        <dbReference type="ARBA" id="ARBA00012663"/>
    </source>
</evidence>
<evidence type="ECO:0000256" key="1">
    <source>
        <dbReference type="ARBA" id="ARBA00001231"/>
    </source>
</evidence>
<dbReference type="PRINTS" id="PR00133">
    <property type="entry name" value="GLHYDRLASE3"/>
</dbReference>
<proteinExistence type="inferred from homology"/>
<evidence type="ECO:0000259" key="7">
    <source>
        <dbReference type="Pfam" id="PF00144"/>
    </source>
</evidence>
<name>A0A1G8CGF8_9FLAO</name>
<protein>
    <recommendedName>
        <fullName evidence="3">beta-N-acetylhexosaminidase</fullName>
        <ecNumber evidence="3">3.2.1.52</ecNumber>
    </recommendedName>
</protein>
<keyword evidence="5" id="KW-0326">Glycosidase</keyword>
<feature type="domain" description="Glycoside hydrolase family 3 N-terminal" evidence="8">
    <location>
        <begin position="39"/>
        <end position="353"/>
    </location>
</feature>
<dbReference type="InterPro" id="IPR001764">
    <property type="entry name" value="Glyco_hydro_3_N"/>
</dbReference>
<dbReference type="InterPro" id="IPR050226">
    <property type="entry name" value="NagZ_Beta-hexosaminidase"/>
</dbReference>
<feature type="chain" id="PRO_5017474472" description="beta-N-acetylhexosaminidase" evidence="6">
    <location>
        <begin position="18"/>
        <end position="959"/>
    </location>
</feature>
<reference evidence="10" key="1">
    <citation type="submission" date="2016-10" db="EMBL/GenBank/DDBJ databases">
        <authorList>
            <person name="Varghese N."/>
            <person name="Submissions S."/>
        </authorList>
    </citation>
    <scope>NUCLEOTIDE SEQUENCE [LARGE SCALE GENOMIC DNA]</scope>
    <source>
        <strain evidence="10">DSM 23313</strain>
    </source>
</reference>
<evidence type="ECO:0000313" key="10">
    <source>
        <dbReference type="Proteomes" id="UP000243588"/>
    </source>
</evidence>
<evidence type="ECO:0000256" key="2">
    <source>
        <dbReference type="ARBA" id="ARBA00005336"/>
    </source>
</evidence>
<feature type="signal peptide" evidence="6">
    <location>
        <begin position="1"/>
        <end position="17"/>
    </location>
</feature>
<dbReference type="SUPFAM" id="SSF52279">
    <property type="entry name" value="Beta-D-glucan exohydrolase, C-terminal domain"/>
    <property type="match status" value="1"/>
</dbReference>
<dbReference type="Gene3D" id="3.40.710.10">
    <property type="entry name" value="DD-peptidase/beta-lactamase superfamily"/>
    <property type="match status" value="1"/>
</dbReference>
<dbReference type="GO" id="GO:0004563">
    <property type="term" value="F:beta-N-acetylhexosaminidase activity"/>
    <property type="evidence" value="ECO:0007669"/>
    <property type="project" value="UniProtKB-EC"/>
</dbReference>
<organism evidence="9 10">
    <name type="scientific">Myroides phaeus</name>
    <dbReference type="NCBI Taxonomy" id="702745"/>
    <lineage>
        <taxon>Bacteria</taxon>
        <taxon>Pseudomonadati</taxon>
        <taxon>Bacteroidota</taxon>
        <taxon>Flavobacteriia</taxon>
        <taxon>Flavobacteriales</taxon>
        <taxon>Flavobacteriaceae</taxon>
        <taxon>Myroides</taxon>
    </lineage>
</organism>
<keyword evidence="4" id="KW-0378">Hydrolase</keyword>
<keyword evidence="6" id="KW-0732">Signal</keyword>
<dbReference type="RefSeq" id="WP_090406053.1">
    <property type="nucleotide sequence ID" value="NZ_FNDQ01000004.1"/>
</dbReference>
<dbReference type="STRING" id="702745.SAMN05421818_10440"/>
<dbReference type="Pfam" id="PF00933">
    <property type="entry name" value="Glyco_hydro_3"/>
    <property type="match status" value="1"/>
</dbReference>
<dbReference type="InterPro" id="IPR019800">
    <property type="entry name" value="Glyco_hydro_3_AS"/>
</dbReference>
<dbReference type="AlphaFoldDB" id="A0A1G8CGF8"/>
<dbReference type="InterPro" id="IPR036881">
    <property type="entry name" value="Glyco_hydro_3_C_sf"/>
</dbReference>
<keyword evidence="10" id="KW-1185">Reference proteome</keyword>
<dbReference type="SUPFAM" id="SSF56601">
    <property type="entry name" value="beta-lactamase/transpeptidase-like"/>
    <property type="match status" value="1"/>
</dbReference>
<feature type="domain" description="Beta-lactamase-related" evidence="7">
    <location>
        <begin position="587"/>
        <end position="936"/>
    </location>
</feature>
<evidence type="ECO:0000256" key="6">
    <source>
        <dbReference type="SAM" id="SignalP"/>
    </source>
</evidence>
<dbReference type="PROSITE" id="PS00775">
    <property type="entry name" value="GLYCOSYL_HYDROL_F3"/>
    <property type="match status" value="1"/>
</dbReference>
<dbReference type="Gene3D" id="3.20.20.300">
    <property type="entry name" value="Glycoside hydrolase, family 3, N-terminal domain"/>
    <property type="match status" value="1"/>
</dbReference>
<dbReference type="PANTHER" id="PTHR30480:SF13">
    <property type="entry name" value="BETA-HEXOSAMINIDASE"/>
    <property type="match status" value="1"/>
</dbReference>
<dbReference type="GO" id="GO:0005975">
    <property type="term" value="P:carbohydrate metabolic process"/>
    <property type="evidence" value="ECO:0007669"/>
    <property type="project" value="InterPro"/>
</dbReference>
<dbReference type="EC" id="3.2.1.52" evidence="3"/>
<dbReference type="SUPFAM" id="SSF51445">
    <property type="entry name" value="(Trans)glycosidases"/>
    <property type="match status" value="1"/>
</dbReference>
<gene>
    <name evidence="9" type="ORF">SAMN05421818_10440</name>
</gene>
<dbReference type="Pfam" id="PF00144">
    <property type="entry name" value="Beta-lactamase"/>
    <property type="match status" value="1"/>
</dbReference>
<evidence type="ECO:0000256" key="5">
    <source>
        <dbReference type="ARBA" id="ARBA00023295"/>
    </source>
</evidence>
<comment type="similarity">
    <text evidence="2">Belongs to the glycosyl hydrolase 3 family.</text>
</comment>
<comment type="catalytic activity">
    <reaction evidence="1">
        <text>Hydrolysis of terminal non-reducing N-acetyl-D-hexosamine residues in N-acetyl-beta-D-hexosaminides.</text>
        <dbReference type="EC" id="3.2.1.52"/>
    </reaction>
</comment>
<dbReference type="Proteomes" id="UP000243588">
    <property type="component" value="Unassembled WGS sequence"/>
</dbReference>
<dbReference type="EMBL" id="FNDQ01000004">
    <property type="protein sequence ID" value="SDH44574.1"/>
    <property type="molecule type" value="Genomic_DNA"/>
</dbReference>
<dbReference type="PANTHER" id="PTHR30480">
    <property type="entry name" value="BETA-HEXOSAMINIDASE-RELATED"/>
    <property type="match status" value="1"/>
</dbReference>
<evidence type="ECO:0000313" key="9">
    <source>
        <dbReference type="EMBL" id="SDH44574.1"/>
    </source>
</evidence>
<evidence type="ECO:0000256" key="4">
    <source>
        <dbReference type="ARBA" id="ARBA00022801"/>
    </source>
</evidence>
<evidence type="ECO:0000259" key="8">
    <source>
        <dbReference type="Pfam" id="PF00933"/>
    </source>
</evidence>